<dbReference type="AlphaFoldDB" id="C5LKD0"/>
<dbReference type="Proteomes" id="UP000007800">
    <property type="component" value="Unassembled WGS sequence"/>
</dbReference>
<name>C5LKD0_PERM5</name>
<dbReference type="GeneID" id="9050985"/>
<dbReference type="OrthoDB" id="418953at2759"/>
<gene>
    <name evidence="1" type="ORF">Pmar_PMAR007567</name>
</gene>
<sequence>MVKATPRFSTTYQGTALDLTGRLFLLELKSCENEEQFQQKLIKTAQDLDLEEFDRRIPQDSGPSAT</sequence>
<proteinExistence type="predicted"/>
<organism evidence="2">
    <name type="scientific">Perkinsus marinus (strain ATCC 50983 / TXsc)</name>
    <dbReference type="NCBI Taxonomy" id="423536"/>
    <lineage>
        <taxon>Eukaryota</taxon>
        <taxon>Sar</taxon>
        <taxon>Alveolata</taxon>
        <taxon>Perkinsozoa</taxon>
        <taxon>Perkinsea</taxon>
        <taxon>Perkinsida</taxon>
        <taxon>Perkinsidae</taxon>
        <taxon>Perkinsus</taxon>
    </lineage>
</organism>
<dbReference type="RefSeq" id="XP_002770996.1">
    <property type="nucleotide sequence ID" value="XM_002770950.1"/>
</dbReference>
<keyword evidence="2" id="KW-1185">Reference proteome</keyword>
<reference evidence="1 2" key="1">
    <citation type="submission" date="2008-07" db="EMBL/GenBank/DDBJ databases">
        <authorList>
            <person name="El-Sayed N."/>
            <person name="Caler E."/>
            <person name="Inman J."/>
            <person name="Amedeo P."/>
            <person name="Hass B."/>
            <person name="Wortman J."/>
        </authorList>
    </citation>
    <scope>NUCLEOTIDE SEQUENCE [LARGE SCALE GENOMIC DNA]</scope>
    <source>
        <strain evidence="2">ATCC 50983 / TXsc</strain>
    </source>
</reference>
<accession>C5LKD0</accession>
<dbReference type="InParanoid" id="C5LKD0"/>
<evidence type="ECO:0000313" key="2">
    <source>
        <dbReference type="Proteomes" id="UP000007800"/>
    </source>
</evidence>
<dbReference type="EMBL" id="GG682784">
    <property type="protein sequence ID" value="EER02812.1"/>
    <property type="molecule type" value="Genomic_DNA"/>
</dbReference>
<protein>
    <submittedName>
        <fullName evidence="1">Uncharacterized protein</fullName>
    </submittedName>
</protein>
<evidence type="ECO:0000313" key="1">
    <source>
        <dbReference type="EMBL" id="EER02812.1"/>
    </source>
</evidence>